<evidence type="ECO:0000256" key="1">
    <source>
        <dbReference type="SAM" id="Phobius"/>
    </source>
</evidence>
<gene>
    <name evidence="3" type="ORF">HGH92_09320</name>
</gene>
<feature type="transmembrane region" description="Helical" evidence="1">
    <location>
        <begin position="228"/>
        <end position="246"/>
    </location>
</feature>
<feature type="transmembrane region" description="Helical" evidence="1">
    <location>
        <begin position="83"/>
        <end position="103"/>
    </location>
</feature>
<dbReference type="PANTHER" id="PTHR36927:SF3">
    <property type="entry name" value="GLUCANS BIOSYNTHESIS PROTEIN C"/>
    <property type="match status" value="1"/>
</dbReference>
<dbReference type="RefSeq" id="WP_168870455.1">
    <property type="nucleotide sequence ID" value="NZ_JABAIA010000001.1"/>
</dbReference>
<keyword evidence="1" id="KW-0812">Transmembrane</keyword>
<feature type="transmembrane region" description="Helical" evidence="1">
    <location>
        <begin position="43"/>
        <end position="62"/>
    </location>
</feature>
<dbReference type="AlphaFoldDB" id="A0A847RNI5"/>
<accession>A0A847RNI5</accession>
<feature type="transmembrane region" description="Helical" evidence="1">
    <location>
        <begin position="12"/>
        <end position="31"/>
    </location>
</feature>
<keyword evidence="3" id="KW-0012">Acyltransferase</keyword>
<protein>
    <submittedName>
        <fullName evidence="3">Acyltransferase</fullName>
    </submittedName>
</protein>
<feature type="transmembrane region" description="Helical" evidence="1">
    <location>
        <begin position="293"/>
        <end position="313"/>
    </location>
</feature>
<feature type="transmembrane region" description="Helical" evidence="1">
    <location>
        <begin position="173"/>
        <end position="190"/>
    </location>
</feature>
<feature type="transmembrane region" description="Helical" evidence="1">
    <location>
        <begin position="252"/>
        <end position="272"/>
    </location>
</feature>
<evidence type="ECO:0000259" key="2">
    <source>
        <dbReference type="Pfam" id="PF01757"/>
    </source>
</evidence>
<proteinExistence type="predicted"/>
<dbReference type="PANTHER" id="PTHR36927">
    <property type="entry name" value="BLR4337 PROTEIN"/>
    <property type="match status" value="1"/>
</dbReference>
<dbReference type="Proteomes" id="UP000570474">
    <property type="component" value="Unassembled WGS sequence"/>
</dbReference>
<dbReference type="InterPro" id="IPR002656">
    <property type="entry name" value="Acyl_transf_3_dom"/>
</dbReference>
<feature type="transmembrane region" description="Helical" evidence="1">
    <location>
        <begin position="319"/>
        <end position="338"/>
    </location>
</feature>
<dbReference type="GO" id="GO:0016747">
    <property type="term" value="F:acyltransferase activity, transferring groups other than amino-acyl groups"/>
    <property type="evidence" value="ECO:0007669"/>
    <property type="project" value="InterPro"/>
</dbReference>
<reference evidence="3 4" key="1">
    <citation type="submission" date="2020-04" db="EMBL/GenBank/DDBJ databases">
        <authorList>
            <person name="Yin C."/>
        </authorList>
    </citation>
    <scope>NUCLEOTIDE SEQUENCE [LARGE SCALE GENOMIC DNA]</scope>
    <source>
        <strain evidence="3 4">Ae27</strain>
    </source>
</reference>
<sequence>MQTTTCRLAYLDWLRALAILGIFLFTAARPFTPPATSEQPDQVNYMLNSSCIPLLFFLSGAASLHMALKRNNTKMVLLWIRRLLAPLLTSLFGLLPLLIWLGHWESGSTGTLWSYYGTAVKQALHPANWYHLWVVVCLALYMVMMLPLFRWLRKASARKFQQSLLWFVPGQRIFLLLLPIAALFITGLLLGSSGHLLVFLYWWLLVVLGFFCMMQPQLMDSLERNRRYSLILLLIAVSLVIAGQNYHAGPLAALMMEPVHAGLWVFCLTGYGKRYLDHEHRLRTYVNLFAWPFYLLQQPLIIIIAGFVLNWQYPPVLEYIFVTLSSWLLAVIIFNVLIKPFVITRFFFGVKPGTPPVATGKVVKVQLPQSEFFY</sequence>
<keyword evidence="3" id="KW-0808">Transferase</keyword>
<dbReference type="InterPro" id="IPR050623">
    <property type="entry name" value="Glucan_succinyl_AcylTrfase"/>
</dbReference>
<evidence type="ECO:0000313" key="3">
    <source>
        <dbReference type="EMBL" id="NLR64502.1"/>
    </source>
</evidence>
<comment type="caution">
    <text evidence="3">The sequence shown here is derived from an EMBL/GenBank/DDBJ whole genome shotgun (WGS) entry which is preliminary data.</text>
</comment>
<feature type="transmembrane region" description="Helical" evidence="1">
    <location>
        <begin position="130"/>
        <end position="152"/>
    </location>
</feature>
<feature type="domain" description="Acyltransferase 3" evidence="2">
    <location>
        <begin position="9"/>
        <end position="333"/>
    </location>
</feature>
<feature type="transmembrane region" description="Helical" evidence="1">
    <location>
        <begin position="196"/>
        <end position="216"/>
    </location>
</feature>
<dbReference type="Pfam" id="PF01757">
    <property type="entry name" value="Acyl_transf_3"/>
    <property type="match status" value="1"/>
</dbReference>
<keyword evidence="4" id="KW-1185">Reference proteome</keyword>
<evidence type="ECO:0000313" key="4">
    <source>
        <dbReference type="Proteomes" id="UP000570474"/>
    </source>
</evidence>
<keyword evidence="1" id="KW-0472">Membrane</keyword>
<name>A0A847RNI5_9BACT</name>
<organism evidence="3 4">
    <name type="scientific">Chitinophaga varians</name>
    <dbReference type="NCBI Taxonomy" id="2202339"/>
    <lineage>
        <taxon>Bacteria</taxon>
        <taxon>Pseudomonadati</taxon>
        <taxon>Bacteroidota</taxon>
        <taxon>Chitinophagia</taxon>
        <taxon>Chitinophagales</taxon>
        <taxon>Chitinophagaceae</taxon>
        <taxon>Chitinophaga</taxon>
    </lineage>
</organism>
<dbReference type="EMBL" id="JABAIA010000001">
    <property type="protein sequence ID" value="NLR64502.1"/>
    <property type="molecule type" value="Genomic_DNA"/>
</dbReference>
<keyword evidence="1" id="KW-1133">Transmembrane helix</keyword>